<dbReference type="AlphaFoldDB" id="A0AAV2SE08"/>
<sequence length="201" mass="22851">MSTGELEYTDLPLTAYPVTSHILFVLFILFILLVLMNLINGLAVSDINEIQKKAEINSYKNQVEVIYHLESIFLIETSIKSKTSCVMNLLRRLGGLTLLIFPTCLKRHSIKLFPNRTSGKNYKINQLLRECFGCVSSVNWEICSCTKQHRFSLDTAHMEATMAVVMPRLTGPDKDGGPDLHKHIERLLKHLDAMEKTKSNE</sequence>
<dbReference type="InterPro" id="IPR052076">
    <property type="entry name" value="TRP_cation_channel"/>
</dbReference>
<keyword evidence="6" id="KW-0040">ANK repeat</keyword>
<evidence type="ECO:0000256" key="4">
    <source>
        <dbReference type="ARBA" id="ARBA00022737"/>
    </source>
</evidence>
<dbReference type="GO" id="GO:1902495">
    <property type="term" value="C:transmembrane transporter complex"/>
    <property type="evidence" value="ECO:0007669"/>
    <property type="project" value="TreeGrafter"/>
</dbReference>
<keyword evidence="7" id="KW-0406">Ion transport</keyword>
<dbReference type="GO" id="GO:0005216">
    <property type="term" value="F:monoatomic ion channel activity"/>
    <property type="evidence" value="ECO:0007669"/>
    <property type="project" value="InterPro"/>
</dbReference>
<evidence type="ECO:0000256" key="7">
    <source>
        <dbReference type="ARBA" id="ARBA00023065"/>
    </source>
</evidence>
<dbReference type="PANTHER" id="PTHR47143:SF1">
    <property type="entry name" value="ION_TRANS DOMAIN-CONTAINING PROTEIN"/>
    <property type="match status" value="1"/>
</dbReference>
<evidence type="ECO:0000256" key="3">
    <source>
        <dbReference type="ARBA" id="ARBA00022692"/>
    </source>
</evidence>
<evidence type="ECO:0000256" key="6">
    <source>
        <dbReference type="ARBA" id="ARBA00023043"/>
    </source>
</evidence>
<evidence type="ECO:0000259" key="12">
    <source>
        <dbReference type="Pfam" id="PF00520"/>
    </source>
</evidence>
<name>A0AAV2SE08_MEGNR</name>
<comment type="subcellular location">
    <subcellularLocation>
        <location evidence="1">Membrane</location>
        <topology evidence="1">Multi-pass membrane protein</topology>
    </subcellularLocation>
</comment>
<reference evidence="13 14" key="1">
    <citation type="submission" date="2024-05" db="EMBL/GenBank/DDBJ databases">
        <authorList>
            <person name="Wallberg A."/>
        </authorList>
    </citation>
    <scope>NUCLEOTIDE SEQUENCE [LARGE SCALE GENOMIC DNA]</scope>
</reference>
<accession>A0AAV2SE08</accession>
<evidence type="ECO:0000256" key="2">
    <source>
        <dbReference type="ARBA" id="ARBA00022448"/>
    </source>
</evidence>
<keyword evidence="9" id="KW-0325">Glycoprotein</keyword>
<evidence type="ECO:0000313" key="13">
    <source>
        <dbReference type="EMBL" id="CAL4181648.1"/>
    </source>
</evidence>
<keyword evidence="8 11" id="KW-0472">Membrane</keyword>
<keyword evidence="10" id="KW-0407">Ion channel</keyword>
<keyword evidence="14" id="KW-1185">Reference proteome</keyword>
<evidence type="ECO:0000256" key="1">
    <source>
        <dbReference type="ARBA" id="ARBA00004141"/>
    </source>
</evidence>
<evidence type="ECO:0000256" key="10">
    <source>
        <dbReference type="ARBA" id="ARBA00023303"/>
    </source>
</evidence>
<dbReference type="Pfam" id="PF00520">
    <property type="entry name" value="Ion_trans"/>
    <property type="match status" value="1"/>
</dbReference>
<evidence type="ECO:0000256" key="9">
    <source>
        <dbReference type="ARBA" id="ARBA00023180"/>
    </source>
</evidence>
<gene>
    <name evidence="13" type="ORF">MNOR_LOCUS35442</name>
</gene>
<dbReference type="EMBL" id="CAXKWB010059180">
    <property type="protein sequence ID" value="CAL4181648.1"/>
    <property type="molecule type" value="Genomic_DNA"/>
</dbReference>
<protein>
    <recommendedName>
        <fullName evidence="12">Ion transport domain-containing protein</fullName>
    </recommendedName>
</protein>
<keyword evidence="2" id="KW-0813">Transport</keyword>
<organism evidence="13 14">
    <name type="scientific">Meganyctiphanes norvegica</name>
    <name type="common">Northern krill</name>
    <name type="synonym">Thysanopoda norvegica</name>
    <dbReference type="NCBI Taxonomy" id="48144"/>
    <lineage>
        <taxon>Eukaryota</taxon>
        <taxon>Metazoa</taxon>
        <taxon>Ecdysozoa</taxon>
        <taxon>Arthropoda</taxon>
        <taxon>Crustacea</taxon>
        <taxon>Multicrustacea</taxon>
        <taxon>Malacostraca</taxon>
        <taxon>Eumalacostraca</taxon>
        <taxon>Eucarida</taxon>
        <taxon>Euphausiacea</taxon>
        <taxon>Euphausiidae</taxon>
        <taxon>Meganyctiphanes</taxon>
    </lineage>
</organism>
<feature type="domain" description="Ion transport" evidence="12">
    <location>
        <begin position="2"/>
        <end position="54"/>
    </location>
</feature>
<keyword evidence="5 11" id="KW-1133">Transmembrane helix</keyword>
<dbReference type="PANTHER" id="PTHR47143">
    <property type="entry name" value="TRANSIENT RECEPTOR POTENTIAL CATION CHANNEL PROTEIN PAINLESS"/>
    <property type="match status" value="1"/>
</dbReference>
<keyword evidence="3 11" id="KW-0812">Transmembrane</keyword>
<dbReference type="InterPro" id="IPR005821">
    <property type="entry name" value="Ion_trans_dom"/>
</dbReference>
<evidence type="ECO:0000256" key="11">
    <source>
        <dbReference type="SAM" id="Phobius"/>
    </source>
</evidence>
<evidence type="ECO:0000256" key="5">
    <source>
        <dbReference type="ARBA" id="ARBA00022989"/>
    </source>
</evidence>
<keyword evidence="4" id="KW-0677">Repeat</keyword>
<dbReference type="Proteomes" id="UP001497623">
    <property type="component" value="Unassembled WGS sequence"/>
</dbReference>
<proteinExistence type="predicted"/>
<comment type="caution">
    <text evidence="13">The sequence shown here is derived from an EMBL/GenBank/DDBJ whole genome shotgun (WGS) entry which is preliminary data.</text>
</comment>
<feature type="transmembrane region" description="Helical" evidence="11">
    <location>
        <begin position="20"/>
        <end position="43"/>
    </location>
</feature>
<evidence type="ECO:0000313" key="14">
    <source>
        <dbReference type="Proteomes" id="UP001497623"/>
    </source>
</evidence>
<evidence type="ECO:0000256" key="8">
    <source>
        <dbReference type="ARBA" id="ARBA00023136"/>
    </source>
</evidence>